<name>A0ABP1GHW6_9CHLO</name>
<evidence type="ECO:0000313" key="2">
    <source>
        <dbReference type="EMBL" id="CAL5229868.1"/>
    </source>
</evidence>
<evidence type="ECO:0000313" key="3">
    <source>
        <dbReference type="Proteomes" id="UP001497392"/>
    </source>
</evidence>
<keyword evidence="3" id="KW-1185">Reference proteome</keyword>
<feature type="compositionally biased region" description="Basic and acidic residues" evidence="1">
    <location>
        <begin position="15"/>
        <end position="24"/>
    </location>
</feature>
<feature type="compositionally biased region" description="Polar residues" evidence="1">
    <location>
        <begin position="1"/>
        <end position="12"/>
    </location>
</feature>
<accession>A0ABP1GHW6</accession>
<reference evidence="2 3" key="1">
    <citation type="submission" date="2024-06" db="EMBL/GenBank/DDBJ databases">
        <authorList>
            <person name="Kraege A."/>
            <person name="Thomma B."/>
        </authorList>
    </citation>
    <scope>NUCLEOTIDE SEQUENCE [LARGE SCALE GENOMIC DNA]</scope>
</reference>
<evidence type="ECO:0000256" key="1">
    <source>
        <dbReference type="SAM" id="MobiDB-lite"/>
    </source>
</evidence>
<gene>
    <name evidence="2" type="primary">g13279</name>
    <name evidence="2" type="ORF">VP750_LOCUS11774</name>
</gene>
<dbReference type="Proteomes" id="UP001497392">
    <property type="component" value="Unassembled WGS sequence"/>
</dbReference>
<organism evidence="2 3">
    <name type="scientific">Coccomyxa viridis</name>
    <dbReference type="NCBI Taxonomy" id="1274662"/>
    <lineage>
        <taxon>Eukaryota</taxon>
        <taxon>Viridiplantae</taxon>
        <taxon>Chlorophyta</taxon>
        <taxon>core chlorophytes</taxon>
        <taxon>Trebouxiophyceae</taxon>
        <taxon>Trebouxiophyceae incertae sedis</taxon>
        <taxon>Coccomyxaceae</taxon>
        <taxon>Coccomyxa</taxon>
    </lineage>
</organism>
<comment type="caution">
    <text evidence="2">The sequence shown here is derived from an EMBL/GenBank/DDBJ whole genome shotgun (WGS) entry which is preliminary data.</text>
</comment>
<proteinExistence type="predicted"/>
<feature type="compositionally biased region" description="Basic residues" evidence="1">
    <location>
        <begin position="90"/>
        <end position="100"/>
    </location>
</feature>
<feature type="region of interest" description="Disordered" evidence="1">
    <location>
        <begin position="73"/>
        <end position="100"/>
    </location>
</feature>
<dbReference type="EMBL" id="CAXHTA020000021">
    <property type="protein sequence ID" value="CAL5229868.1"/>
    <property type="molecule type" value="Genomic_DNA"/>
</dbReference>
<sequence length="100" mass="11213">MMASTDGMTQLSMEEVTREADSRMEGAQAESGVQVTLHPSYYAQFEPGHPERIPEALKKEICDKRRAAPVLEAEADQLDQQGRACEAKARRSKARHFRHG</sequence>
<protein>
    <submittedName>
        <fullName evidence="2">G13279 protein</fullName>
    </submittedName>
</protein>
<feature type="region of interest" description="Disordered" evidence="1">
    <location>
        <begin position="1"/>
        <end position="32"/>
    </location>
</feature>